<keyword evidence="3" id="KW-1185">Reference proteome</keyword>
<feature type="signal peptide" evidence="1">
    <location>
        <begin position="1"/>
        <end position="17"/>
    </location>
</feature>
<dbReference type="EMBL" id="JBFOLJ010000003">
    <property type="protein sequence ID" value="KAL2549216.1"/>
    <property type="molecule type" value="Genomic_DNA"/>
</dbReference>
<name>A0ABD1WI38_9LAMI</name>
<keyword evidence="1" id="KW-0732">Signal</keyword>
<reference evidence="3" key="1">
    <citation type="submission" date="2024-07" db="EMBL/GenBank/DDBJ databases">
        <title>Two chromosome-level genome assemblies of Korean endemic species Abeliophyllum distichum and Forsythia ovata (Oleaceae).</title>
        <authorList>
            <person name="Jang H."/>
        </authorList>
    </citation>
    <scope>NUCLEOTIDE SEQUENCE [LARGE SCALE GENOMIC DNA]</scope>
</reference>
<protein>
    <submittedName>
        <fullName evidence="2">Homoserine kinase</fullName>
    </submittedName>
</protein>
<sequence>MAEKLVVVLSISLSISCIVTEHYTQMKIHLLVQNSRASAVRFMNQRAIRKKNKKNGTLQLLCILYLSVHPGKVSISDIYGVGSKLSKNPLWNCAGIASIAVMKMLYIRSVGLSLSL</sequence>
<dbReference type="AlphaFoldDB" id="A0ABD1WI38"/>
<feature type="chain" id="PRO_5044825119" evidence="1">
    <location>
        <begin position="18"/>
        <end position="116"/>
    </location>
</feature>
<accession>A0ABD1WI38</accession>
<dbReference type="PROSITE" id="PS51257">
    <property type="entry name" value="PROKAR_LIPOPROTEIN"/>
    <property type="match status" value="1"/>
</dbReference>
<proteinExistence type="predicted"/>
<evidence type="ECO:0000313" key="3">
    <source>
        <dbReference type="Proteomes" id="UP001604277"/>
    </source>
</evidence>
<comment type="caution">
    <text evidence="2">The sequence shown here is derived from an EMBL/GenBank/DDBJ whole genome shotgun (WGS) entry which is preliminary data.</text>
</comment>
<dbReference type="GO" id="GO:0016301">
    <property type="term" value="F:kinase activity"/>
    <property type="evidence" value="ECO:0007669"/>
    <property type="project" value="UniProtKB-KW"/>
</dbReference>
<gene>
    <name evidence="2" type="ORF">Fot_10746</name>
</gene>
<evidence type="ECO:0000256" key="1">
    <source>
        <dbReference type="SAM" id="SignalP"/>
    </source>
</evidence>
<keyword evidence="2" id="KW-0418">Kinase</keyword>
<organism evidence="2 3">
    <name type="scientific">Forsythia ovata</name>
    <dbReference type="NCBI Taxonomy" id="205694"/>
    <lineage>
        <taxon>Eukaryota</taxon>
        <taxon>Viridiplantae</taxon>
        <taxon>Streptophyta</taxon>
        <taxon>Embryophyta</taxon>
        <taxon>Tracheophyta</taxon>
        <taxon>Spermatophyta</taxon>
        <taxon>Magnoliopsida</taxon>
        <taxon>eudicotyledons</taxon>
        <taxon>Gunneridae</taxon>
        <taxon>Pentapetalae</taxon>
        <taxon>asterids</taxon>
        <taxon>lamiids</taxon>
        <taxon>Lamiales</taxon>
        <taxon>Oleaceae</taxon>
        <taxon>Forsythieae</taxon>
        <taxon>Forsythia</taxon>
    </lineage>
</organism>
<keyword evidence="2" id="KW-0808">Transferase</keyword>
<dbReference type="Proteomes" id="UP001604277">
    <property type="component" value="Unassembled WGS sequence"/>
</dbReference>
<evidence type="ECO:0000313" key="2">
    <source>
        <dbReference type="EMBL" id="KAL2549216.1"/>
    </source>
</evidence>